<evidence type="ECO:0000313" key="1">
    <source>
        <dbReference type="EMBL" id="GGI25842.1"/>
    </source>
</evidence>
<gene>
    <name evidence="1" type="ORF">GCM10008119_19690</name>
</gene>
<accession>A0ABQ2BKS9</accession>
<comment type="caution">
    <text evidence="1">The sequence shown here is derived from an EMBL/GenBank/DDBJ whole genome shotgun (WGS) entry which is preliminary data.</text>
</comment>
<reference evidence="2" key="1">
    <citation type="journal article" date="2019" name="Int. J. Syst. Evol. Microbiol.">
        <title>The Global Catalogue of Microorganisms (GCM) 10K type strain sequencing project: providing services to taxonomists for standard genome sequencing and annotation.</title>
        <authorList>
            <consortium name="The Broad Institute Genomics Platform"/>
            <consortium name="The Broad Institute Genome Sequencing Center for Infectious Disease"/>
            <person name="Wu L."/>
            <person name="Ma J."/>
        </authorList>
    </citation>
    <scope>NUCLEOTIDE SEQUENCE [LARGE SCALE GENOMIC DNA]</scope>
    <source>
        <strain evidence="2">CCM 8939</strain>
    </source>
</reference>
<dbReference type="Gene3D" id="2.60.120.260">
    <property type="entry name" value="Galactose-binding domain-like"/>
    <property type="match status" value="1"/>
</dbReference>
<keyword evidence="2" id="KW-1185">Reference proteome</keyword>
<proteinExistence type="predicted"/>
<dbReference type="Proteomes" id="UP000645390">
    <property type="component" value="Unassembled WGS sequence"/>
</dbReference>
<evidence type="ECO:0000313" key="2">
    <source>
        <dbReference type="Proteomes" id="UP000645390"/>
    </source>
</evidence>
<organism evidence="1 2">
    <name type="scientific">Pedobacter mendelii</name>
    <dbReference type="NCBI Taxonomy" id="1908240"/>
    <lineage>
        <taxon>Bacteria</taxon>
        <taxon>Pseudomonadati</taxon>
        <taxon>Bacteroidota</taxon>
        <taxon>Sphingobacteriia</taxon>
        <taxon>Sphingobacteriales</taxon>
        <taxon>Sphingobacteriaceae</taxon>
        <taxon>Pedobacter</taxon>
    </lineage>
</organism>
<dbReference type="RefSeq" id="WP_188413657.1">
    <property type="nucleotide sequence ID" value="NZ_BMDJ01000004.1"/>
</dbReference>
<dbReference type="SUPFAM" id="SSF49785">
    <property type="entry name" value="Galactose-binding domain-like"/>
    <property type="match status" value="1"/>
</dbReference>
<name>A0ABQ2BKS9_9SPHI</name>
<dbReference type="EMBL" id="BMDJ01000004">
    <property type="protein sequence ID" value="GGI25842.1"/>
    <property type="molecule type" value="Genomic_DNA"/>
</dbReference>
<sequence>MKTFLTNKSRPKARLLELKFKTKNIFKNEFFLMLFFVFGTFGNSSYGQDKVSKILDKSYIWNTQDSSENVDLHVAFRKSFNVINPSSGALLSLFAYNRFAVYINGKYVMRGPVRFENSGPQYASINISSYLKKGKNVIAVVSHRFEHTGQIMAHQAGFSALIDLKVMCIYQ</sequence>
<protein>
    <submittedName>
        <fullName evidence="1">Uncharacterized protein</fullName>
    </submittedName>
</protein>
<dbReference type="InterPro" id="IPR008979">
    <property type="entry name" value="Galactose-bd-like_sf"/>
</dbReference>